<dbReference type="InterPro" id="IPR027417">
    <property type="entry name" value="P-loop_NTPase"/>
</dbReference>
<dbReference type="AlphaFoldDB" id="A0A1W6NZ61"/>
<dbReference type="STRING" id="92947.BVG79_01133"/>
<dbReference type="Proteomes" id="UP000242447">
    <property type="component" value="Chromosome"/>
</dbReference>
<evidence type="ECO:0000313" key="6">
    <source>
        <dbReference type="EMBL" id="ARO14479.1"/>
    </source>
</evidence>
<protein>
    <submittedName>
        <fullName evidence="6">Peptide/nickel transport system ATP-binding protein</fullName>
    </submittedName>
</protein>
<feature type="domain" description="ABC transporter" evidence="5">
    <location>
        <begin position="2"/>
        <end position="193"/>
    </location>
</feature>
<dbReference type="InterPro" id="IPR050319">
    <property type="entry name" value="ABC_transp_ATP-bind"/>
</dbReference>
<dbReference type="RefSeq" id="WP_085786024.1">
    <property type="nucleotide sequence ID" value="NZ_CP019937.1"/>
</dbReference>
<dbReference type="Pfam" id="PF00005">
    <property type="entry name" value="ABC_tran"/>
    <property type="match status" value="1"/>
</dbReference>
<dbReference type="PANTHER" id="PTHR43776:SF7">
    <property type="entry name" value="D,D-DIPEPTIDE TRANSPORT ATP-BINDING PROTEIN DDPF-RELATED"/>
    <property type="match status" value="1"/>
</dbReference>
<keyword evidence="4 6" id="KW-0067">ATP-binding</keyword>
<evidence type="ECO:0000256" key="1">
    <source>
        <dbReference type="ARBA" id="ARBA00005417"/>
    </source>
</evidence>
<dbReference type="InterPro" id="IPR017871">
    <property type="entry name" value="ABC_transporter-like_CS"/>
</dbReference>
<dbReference type="PROSITE" id="PS50893">
    <property type="entry name" value="ABC_TRANSPORTER_2"/>
    <property type="match status" value="1"/>
</dbReference>
<dbReference type="GO" id="GO:0005524">
    <property type="term" value="F:ATP binding"/>
    <property type="evidence" value="ECO:0007669"/>
    <property type="project" value="UniProtKB-KW"/>
</dbReference>
<dbReference type="Gene3D" id="3.40.50.300">
    <property type="entry name" value="P-loop containing nucleotide triphosphate hydrolases"/>
    <property type="match status" value="1"/>
</dbReference>
<name>A0A1W6NZ61_9RHOB</name>
<dbReference type="EMBL" id="CP019937">
    <property type="protein sequence ID" value="ARO14479.1"/>
    <property type="molecule type" value="Genomic_DNA"/>
</dbReference>
<evidence type="ECO:0000313" key="7">
    <source>
        <dbReference type="Proteomes" id="UP000242447"/>
    </source>
</evidence>
<dbReference type="SMART" id="SM00382">
    <property type="entry name" value="AAA"/>
    <property type="match status" value="1"/>
</dbReference>
<dbReference type="GO" id="GO:0016887">
    <property type="term" value="F:ATP hydrolysis activity"/>
    <property type="evidence" value="ECO:0007669"/>
    <property type="project" value="InterPro"/>
</dbReference>
<dbReference type="PANTHER" id="PTHR43776">
    <property type="entry name" value="TRANSPORT ATP-BINDING PROTEIN"/>
    <property type="match status" value="1"/>
</dbReference>
<dbReference type="SUPFAM" id="SSF52540">
    <property type="entry name" value="P-loop containing nucleoside triphosphate hydrolases"/>
    <property type="match status" value="1"/>
</dbReference>
<gene>
    <name evidence="6" type="primary">ddpF</name>
    <name evidence="6" type="ORF">BVG79_01133</name>
</gene>
<evidence type="ECO:0000256" key="2">
    <source>
        <dbReference type="ARBA" id="ARBA00022448"/>
    </source>
</evidence>
<evidence type="ECO:0000259" key="5">
    <source>
        <dbReference type="PROSITE" id="PS50893"/>
    </source>
</evidence>
<accession>A0A1W6NZ61</accession>
<dbReference type="OrthoDB" id="9784450at2"/>
<proteinExistence type="inferred from homology"/>
<sequence length="193" mass="20883">MLEARAITATHGRRIVLENASLALPAGEIVGLSGPSGQGKTTLGRVLAGLHRPSAGVITMDGAVPDFRAVQYLYQDPLSAMNPRWRIGRIITEGQDTSPDLRAAIGVPAAWHDRFPHELSGGQLQRVALLRALALRPRYLVADEITSALDPLSQLHIWRLLQRVARDQCVGILAISHDRALLGQICTLGQVTL</sequence>
<reference evidence="6 7" key="1">
    <citation type="submission" date="2017-02" db="EMBL/GenBank/DDBJ databases">
        <title>Ketogulonicigenium robustum SPU B003 Genome sequencing and assembly.</title>
        <authorList>
            <person name="Li Y."/>
            <person name="Liu L."/>
            <person name="Wang C."/>
            <person name="Zhang M."/>
            <person name="Zhang T."/>
            <person name="Zhang Y."/>
        </authorList>
    </citation>
    <scope>NUCLEOTIDE SEQUENCE [LARGE SCALE GENOMIC DNA]</scope>
    <source>
        <strain evidence="6 7">SPU_B003</strain>
    </source>
</reference>
<dbReference type="InterPro" id="IPR003439">
    <property type="entry name" value="ABC_transporter-like_ATP-bd"/>
</dbReference>
<evidence type="ECO:0000256" key="4">
    <source>
        <dbReference type="ARBA" id="ARBA00022840"/>
    </source>
</evidence>
<evidence type="ECO:0000256" key="3">
    <source>
        <dbReference type="ARBA" id="ARBA00022741"/>
    </source>
</evidence>
<dbReference type="InterPro" id="IPR003593">
    <property type="entry name" value="AAA+_ATPase"/>
</dbReference>
<dbReference type="KEGG" id="kro:BVG79_01133"/>
<comment type="similarity">
    <text evidence="1">Belongs to the ABC transporter superfamily.</text>
</comment>
<keyword evidence="2" id="KW-0813">Transport</keyword>
<dbReference type="PROSITE" id="PS00211">
    <property type="entry name" value="ABC_TRANSPORTER_1"/>
    <property type="match status" value="1"/>
</dbReference>
<dbReference type="GO" id="GO:0055085">
    <property type="term" value="P:transmembrane transport"/>
    <property type="evidence" value="ECO:0007669"/>
    <property type="project" value="UniProtKB-ARBA"/>
</dbReference>
<keyword evidence="7" id="KW-1185">Reference proteome</keyword>
<organism evidence="6 7">
    <name type="scientific">Ketogulonicigenium robustum</name>
    <dbReference type="NCBI Taxonomy" id="92947"/>
    <lineage>
        <taxon>Bacteria</taxon>
        <taxon>Pseudomonadati</taxon>
        <taxon>Pseudomonadota</taxon>
        <taxon>Alphaproteobacteria</taxon>
        <taxon>Rhodobacterales</taxon>
        <taxon>Roseobacteraceae</taxon>
        <taxon>Ketogulonicigenium</taxon>
    </lineage>
</organism>
<keyword evidence="3" id="KW-0547">Nucleotide-binding</keyword>